<dbReference type="Gene3D" id="3.40.1410.10">
    <property type="entry name" value="Chorismate lyase-like"/>
    <property type="match status" value="1"/>
</dbReference>
<dbReference type="CDD" id="cd07377">
    <property type="entry name" value="WHTH_GntR"/>
    <property type="match status" value="1"/>
</dbReference>
<evidence type="ECO:0000259" key="4">
    <source>
        <dbReference type="PROSITE" id="PS50949"/>
    </source>
</evidence>
<keyword evidence="2" id="KW-0238">DNA-binding</keyword>
<dbReference type="Gene3D" id="1.10.10.10">
    <property type="entry name" value="Winged helix-like DNA-binding domain superfamily/Winged helix DNA-binding domain"/>
    <property type="match status" value="1"/>
</dbReference>
<protein>
    <submittedName>
        <fullName evidence="5">GntR family transcriptional regulator</fullName>
    </submittedName>
</protein>
<dbReference type="PANTHER" id="PTHR44846:SF1">
    <property type="entry name" value="MANNOSYL-D-GLYCERATE TRANSPORT_METABOLISM SYSTEM REPRESSOR MNGR-RELATED"/>
    <property type="match status" value="1"/>
</dbReference>
<dbReference type="InterPro" id="IPR036388">
    <property type="entry name" value="WH-like_DNA-bd_sf"/>
</dbReference>
<dbReference type="EMBL" id="PYGJ01000005">
    <property type="protein sequence ID" value="PSL19774.1"/>
    <property type="molecule type" value="Genomic_DNA"/>
</dbReference>
<keyword evidence="1" id="KW-0805">Transcription regulation</keyword>
<dbReference type="InterPro" id="IPR000524">
    <property type="entry name" value="Tscrpt_reg_HTH_GntR"/>
</dbReference>
<organism evidence="5 6">
    <name type="scientific">Shimia abyssi</name>
    <dbReference type="NCBI Taxonomy" id="1662395"/>
    <lineage>
        <taxon>Bacteria</taxon>
        <taxon>Pseudomonadati</taxon>
        <taxon>Pseudomonadota</taxon>
        <taxon>Alphaproteobacteria</taxon>
        <taxon>Rhodobacterales</taxon>
        <taxon>Roseobacteraceae</taxon>
    </lineage>
</organism>
<dbReference type="PROSITE" id="PS50949">
    <property type="entry name" value="HTH_GNTR"/>
    <property type="match status" value="1"/>
</dbReference>
<dbReference type="SMART" id="SM00866">
    <property type="entry name" value="UTRA"/>
    <property type="match status" value="1"/>
</dbReference>
<dbReference type="PRINTS" id="PR00035">
    <property type="entry name" value="HTHGNTR"/>
</dbReference>
<sequence>MVDLIAELEPQNWYAGGRGSRYRQLFRHLSDLIGSGDLRPDEQLPSEREIAEIAGISRVTVRKAIGELANAGLIEQRRGAGSFVRSQPDRHEQSLSTLISFTENLEMRGITSSSKVLLAGLFQPTTQESTALGVGPNQQIARVNRLRSGDGTPMALEYSALPGDILPHPDKVGTSIYEILRQNGTAPTRALQRVTATNATSSVADLLEVETGTALLQIKRTAYLPSGRPIEYTNGYYRPDVYDFVSEIGLD</sequence>
<dbReference type="RefSeq" id="WP_106608423.1">
    <property type="nucleotide sequence ID" value="NZ_PYGJ01000005.1"/>
</dbReference>
<feature type="domain" description="HTH gntR-type" evidence="4">
    <location>
        <begin position="19"/>
        <end position="87"/>
    </location>
</feature>
<dbReference type="GO" id="GO:0045892">
    <property type="term" value="P:negative regulation of DNA-templated transcription"/>
    <property type="evidence" value="ECO:0007669"/>
    <property type="project" value="TreeGrafter"/>
</dbReference>
<dbReference type="InterPro" id="IPR028978">
    <property type="entry name" value="Chorismate_lyase_/UTRA_dom_sf"/>
</dbReference>
<dbReference type="AlphaFoldDB" id="A0A2P8FDJ4"/>
<dbReference type="InterPro" id="IPR036390">
    <property type="entry name" value="WH_DNA-bd_sf"/>
</dbReference>
<evidence type="ECO:0000256" key="3">
    <source>
        <dbReference type="ARBA" id="ARBA00023163"/>
    </source>
</evidence>
<evidence type="ECO:0000313" key="5">
    <source>
        <dbReference type="EMBL" id="PSL19774.1"/>
    </source>
</evidence>
<name>A0A2P8FDJ4_9RHOB</name>
<dbReference type="SMART" id="SM00345">
    <property type="entry name" value="HTH_GNTR"/>
    <property type="match status" value="1"/>
</dbReference>
<keyword evidence="6" id="KW-1185">Reference proteome</keyword>
<evidence type="ECO:0000313" key="6">
    <source>
        <dbReference type="Proteomes" id="UP000240418"/>
    </source>
</evidence>
<dbReference type="GO" id="GO:0003700">
    <property type="term" value="F:DNA-binding transcription factor activity"/>
    <property type="evidence" value="ECO:0007669"/>
    <property type="project" value="InterPro"/>
</dbReference>
<gene>
    <name evidence="5" type="ORF">CLV88_105197</name>
</gene>
<dbReference type="Pfam" id="PF00392">
    <property type="entry name" value="GntR"/>
    <property type="match status" value="1"/>
</dbReference>
<reference evidence="5 6" key="1">
    <citation type="submission" date="2018-03" db="EMBL/GenBank/DDBJ databases">
        <title>Genomic Encyclopedia of Archaeal and Bacterial Type Strains, Phase II (KMG-II): from individual species to whole genera.</title>
        <authorList>
            <person name="Goeker M."/>
        </authorList>
    </citation>
    <scope>NUCLEOTIDE SEQUENCE [LARGE SCALE GENOMIC DNA]</scope>
    <source>
        <strain evidence="5 6">DSM 100673</strain>
    </source>
</reference>
<dbReference type="PANTHER" id="PTHR44846">
    <property type="entry name" value="MANNOSYL-D-GLYCERATE TRANSPORT/METABOLISM SYSTEM REPRESSOR MNGR-RELATED"/>
    <property type="match status" value="1"/>
</dbReference>
<dbReference type="SUPFAM" id="SSF46785">
    <property type="entry name" value="Winged helix' DNA-binding domain"/>
    <property type="match status" value="1"/>
</dbReference>
<dbReference type="SUPFAM" id="SSF64288">
    <property type="entry name" value="Chorismate lyase-like"/>
    <property type="match status" value="1"/>
</dbReference>
<dbReference type="InterPro" id="IPR011663">
    <property type="entry name" value="UTRA"/>
</dbReference>
<comment type="caution">
    <text evidence="5">The sequence shown here is derived from an EMBL/GenBank/DDBJ whole genome shotgun (WGS) entry which is preliminary data.</text>
</comment>
<dbReference type="Pfam" id="PF07702">
    <property type="entry name" value="UTRA"/>
    <property type="match status" value="1"/>
</dbReference>
<dbReference type="GO" id="GO:0003677">
    <property type="term" value="F:DNA binding"/>
    <property type="evidence" value="ECO:0007669"/>
    <property type="project" value="UniProtKB-KW"/>
</dbReference>
<dbReference type="Proteomes" id="UP000240418">
    <property type="component" value="Unassembled WGS sequence"/>
</dbReference>
<dbReference type="OrthoDB" id="7173258at2"/>
<accession>A0A2P8FDJ4</accession>
<evidence type="ECO:0000256" key="1">
    <source>
        <dbReference type="ARBA" id="ARBA00023015"/>
    </source>
</evidence>
<dbReference type="InterPro" id="IPR050679">
    <property type="entry name" value="Bact_HTH_transcr_reg"/>
</dbReference>
<proteinExistence type="predicted"/>
<evidence type="ECO:0000256" key="2">
    <source>
        <dbReference type="ARBA" id="ARBA00023125"/>
    </source>
</evidence>
<keyword evidence="3" id="KW-0804">Transcription</keyword>